<dbReference type="Pfam" id="PF13559">
    <property type="entry name" value="DUF4129"/>
    <property type="match status" value="1"/>
</dbReference>
<evidence type="ECO:0000256" key="1">
    <source>
        <dbReference type="SAM" id="Phobius"/>
    </source>
</evidence>
<evidence type="ECO:0000256" key="2">
    <source>
        <dbReference type="SAM" id="SignalP"/>
    </source>
</evidence>
<evidence type="ECO:0000259" key="3">
    <source>
        <dbReference type="Pfam" id="PF13559"/>
    </source>
</evidence>
<comment type="caution">
    <text evidence="4">The sequence shown here is derived from an EMBL/GenBank/DDBJ whole genome shotgun (WGS) entry which is preliminary data.</text>
</comment>
<accession>A0A8J6Y0G0</accession>
<feature type="transmembrane region" description="Helical" evidence="1">
    <location>
        <begin position="77"/>
        <end position="108"/>
    </location>
</feature>
<protein>
    <submittedName>
        <fullName evidence="4">DUF4129 domain-containing protein</fullName>
    </submittedName>
</protein>
<keyword evidence="1" id="KW-0812">Transmembrane</keyword>
<sequence>MRKAPFAVLMVFAVLTVGVAGAAPGDDDSWTPPSDARERVERILKDPVFQLEEPTPGPAEKMMASVREFLFRVFSRISAAIALNSFLLTVILWAVIAAALLGAGWLIVRLTRDRSAIPGSGLPTIRRSSRPTDRERSPEDLLAEARAAFRAGRARDVLRLSLVASIRALRAAGYLPGNRSMTDLEGARALEATGPTDLRAPFRALVVSHDRLVYAGLKPDSGELDQALDLAGRIVQGEPGAGAAR</sequence>
<dbReference type="InterPro" id="IPR025403">
    <property type="entry name" value="TgpA-like_C"/>
</dbReference>
<proteinExistence type="predicted"/>
<feature type="signal peptide" evidence="2">
    <location>
        <begin position="1"/>
        <end position="22"/>
    </location>
</feature>
<evidence type="ECO:0000313" key="5">
    <source>
        <dbReference type="Proteomes" id="UP000648239"/>
    </source>
</evidence>
<keyword evidence="1" id="KW-0472">Membrane</keyword>
<dbReference type="EMBL" id="JACXWD010000020">
    <property type="protein sequence ID" value="MBD3868027.1"/>
    <property type="molecule type" value="Genomic_DNA"/>
</dbReference>
<reference evidence="4 5" key="1">
    <citation type="submission" date="2020-08" db="EMBL/GenBank/DDBJ databases">
        <title>Acidobacteriota in marine sediments use diverse sulfur dissimilation pathways.</title>
        <authorList>
            <person name="Wasmund K."/>
        </authorList>
    </citation>
    <scope>NUCLEOTIDE SEQUENCE [LARGE SCALE GENOMIC DNA]</scope>
    <source>
        <strain evidence="4">MAG AM4</strain>
    </source>
</reference>
<feature type="chain" id="PRO_5035226884" evidence="2">
    <location>
        <begin position="23"/>
        <end position="245"/>
    </location>
</feature>
<keyword evidence="1" id="KW-1133">Transmembrane helix</keyword>
<dbReference type="AlphaFoldDB" id="A0A8J6Y0G0"/>
<keyword evidence="2" id="KW-0732">Signal</keyword>
<organism evidence="4 5">
    <name type="scientific">Candidatus Polarisedimenticola svalbardensis</name>
    <dbReference type="NCBI Taxonomy" id="2886004"/>
    <lineage>
        <taxon>Bacteria</taxon>
        <taxon>Pseudomonadati</taxon>
        <taxon>Acidobacteriota</taxon>
        <taxon>Candidatus Polarisedimenticolia</taxon>
        <taxon>Candidatus Polarisedimenticolales</taxon>
        <taxon>Candidatus Polarisedimenticolaceae</taxon>
        <taxon>Candidatus Polarisedimenticola</taxon>
    </lineage>
</organism>
<dbReference type="Proteomes" id="UP000648239">
    <property type="component" value="Unassembled WGS sequence"/>
</dbReference>
<gene>
    <name evidence="4" type="ORF">IFK94_07875</name>
</gene>
<feature type="domain" description="Protein-glutamine gamma-glutamyltransferase-like C-terminal" evidence="3">
    <location>
        <begin position="164"/>
        <end position="230"/>
    </location>
</feature>
<evidence type="ECO:0000313" key="4">
    <source>
        <dbReference type="EMBL" id="MBD3868027.1"/>
    </source>
</evidence>
<name>A0A8J6Y0G0_9BACT</name>